<feature type="transmembrane region" description="Helical" evidence="12">
    <location>
        <begin position="556"/>
        <end position="575"/>
    </location>
</feature>
<comment type="similarity">
    <text evidence="11">Belongs to the G-protein coupled receptor 1 family.</text>
</comment>
<dbReference type="PANTHER" id="PTHR26450">
    <property type="entry name" value="OLFACTORY RECEPTOR 56B1-RELATED"/>
    <property type="match status" value="1"/>
</dbReference>
<dbReference type="AlphaFoldDB" id="L5KG25"/>
<evidence type="ECO:0000256" key="8">
    <source>
        <dbReference type="ARBA" id="ARBA00023136"/>
    </source>
</evidence>
<feature type="domain" description="G-protein coupled receptors family 1 profile" evidence="13">
    <location>
        <begin position="56"/>
        <end position="307"/>
    </location>
</feature>
<dbReference type="InParanoid" id="L5KG25"/>
<dbReference type="GO" id="GO:0005886">
    <property type="term" value="C:plasma membrane"/>
    <property type="evidence" value="ECO:0007669"/>
    <property type="project" value="TreeGrafter"/>
</dbReference>
<feature type="transmembrane region" description="Helical" evidence="12">
    <location>
        <begin position="677"/>
        <end position="703"/>
    </location>
</feature>
<dbReference type="InterPro" id="IPR050402">
    <property type="entry name" value="OR51/52/56-like"/>
</dbReference>
<dbReference type="PROSITE" id="PS50262">
    <property type="entry name" value="G_PROTEIN_RECEP_F1_2"/>
    <property type="match status" value="3"/>
</dbReference>
<keyword evidence="4 11" id="KW-0812">Transmembrane</keyword>
<evidence type="ECO:0000256" key="4">
    <source>
        <dbReference type="ARBA" id="ARBA00022692"/>
    </source>
</evidence>
<evidence type="ECO:0000256" key="9">
    <source>
        <dbReference type="ARBA" id="ARBA00023170"/>
    </source>
</evidence>
<feature type="transmembrane region" description="Helical" evidence="12">
    <location>
        <begin position="283"/>
        <end position="302"/>
    </location>
</feature>
<feature type="transmembrane region" description="Helical" evidence="12">
    <location>
        <begin position="639"/>
        <end position="665"/>
    </location>
</feature>
<feature type="transmembrane region" description="Helical" evidence="12">
    <location>
        <begin position="40"/>
        <end position="64"/>
    </location>
</feature>
<feature type="transmembrane region" description="Helical" evidence="12">
    <location>
        <begin position="715"/>
        <end position="736"/>
    </location>
</feature>
<evidence type="ECO:0000256" key="3">
    <source>
        <dbReference type="ARBA" id="ARBA00022606"/>
    </source>
</evidence>
<keyword evidence="6 12" id="KW-1133">Transmembrane helix</keyword>
<gene>
    <name evidence="14" type="ORF">PAL_GLEAN10003345</name>
</gene>
<dbReference type="Gene3D" id="1.20.1070.10">
    <property type="entry name" value="Rhodopsin 7-helix transmembrane proteins"/>
    <property type="match status" value="3"/>
</dbReference>
<evidence type="ECO:0000256" key="10">
    <source>
        <dbReference type="ARBA" id="ARBA00023224"/>
    </source>
</evidence>
<keyword evidence="10 11" id="KW-0807">Transducer</keyword>
<dbReference type="GO" id="GO:0004930">
    <property type="term" value="F:G protein-coupled receptor activity"/>
    <property type="evidence" value="ECO:0007669"/>
    <property type="project" value="UniProtKB-KW"/>
</dbReference>
<dbReference type="SMART" id="SM01381">
    <property type="entry name" value="7TM_GPCR_Srsx"/>
    <property type="match status" value="1"/>
</dbReference>
<feature type="transmembrane region" description="Helical" evidence="12">
    <location>
        <begin position="512"/>
        <end position="536"/>
    </location>
</feature>
<dbReference type="InterPro" id="IPR000725">
    <property type="entry name" value="Olfact_rcpt"/>
</dbReference>
<dbReference type="PANTHER" id="PTHR26450:SF29">
    <property type="entry name" value="OLFACTORY RECEPTOR FAMILY 51 SUBFAMILY AF MEMBER 1"/>
    <property type="match status" value="1"/>
</dbReference>
<feature type="transmembrane region" description="Helical" evidence="12">
    <location>
        <begin position="413"/>
        <end position="434"/>
    </location>
</feature>
<dbReference type="EMBL" id="KB030828">
    <property type="protein sequence ID" value="ELK09428.1"/>
    <property type="molecule type" value="Genomic_DNA"/>
</dbReference>
<dbReference type="eggNOG" id="ENOG502RF9W">
    <property type="taxonomic scope" value="Eukaryota"/>
</dbReference>
<evidence type="ECO:0000256" key="1">
    <source>
        <dbReference type="ARBA" id="ARBA00003929"/>
    </source>
</evidence>
<dbReference type="STRING" id="9402.L5KG25"/>
<feature type="transmembrane region" description="Helical" evidence="12">
    <location>
        <begin position="257"/>
        <end position="276"/>
    </location>
</feature>
<evidence type="ECO:0000256" key="2">
    <source>
        <dbReference type="ARBA" id="ARBA00004141"/>
    </source>
</evidence>
<dbReference type="GO" id="GO:0004984">
    <property type="term" value="F:olfactory receptor activity"/>
    <property type="evidence" value="ECO:0007669"/>
    <property type="project" value="InterPro"/>
</dbReference>
<dbReference type="PRINTS" id="PR00237">
    <property type="entry name" value="GPCRRHODOPSN"/>
</dbReference>
<feature type="domain" description="G-protein coupled receptors family 1 profile" evidence="13">
    <location>
        <begin position="657"/>
        <end position="908"/>
    </location>
</feature>
<keyword evidence="3" id="KW-0716">Sensory transduction</keyword>
<dbReference type="InterPro" id="IPR000276">
    <property type="entry name" value="GPCR_Rhodpsn"/>
</dbReference>
<feature type="transmembrane region" description="Helical" evidence="12">
    <location>
        <begin position="155"/>
        <end position="178"/>
    </location>
</feature>
<dbReference type="InterPro" id="IPR017452">
    <property type="entry name" value="GPCR_Rhodpsn_7TM"/>
</dbReference>
<dbReference type="FunFam" id="1.20.1070.10:FF:000002">
    <property type="entry name" value="Olfactory receptor"/>
    <property type="match status" value="3"/>
</dbReference>
<dbReference type="PRINTS" id="PR00245">
    <property type="entry name" value="OLFACTORYR"/>
</dbReference>
<dbReference type="PROSITE" id="PS00237">
    <property type="entry name" value="G_PROTEIN_RECEP_F1_1"/>
    <property type="match status" value="2"/>
</dbReference>
<feature type="transmembrane region" description="Helical" evidence="12">
    <location>
        <begin position="454"/>
        <end position="477"/>
    </location>
</feature>
<dbReference type="GO" id="GO:0071396">
    <property type="term" value="P:cellular response to lipid"/>
    <property type="evidence" value="ECO:0007669"/>
    <property type="project" value="UniProtKB-ARBA"/>
</dbReference>
<comment type="subcellular location">
    <subcellularLocation>
        <location evidence="2">Membrane</location>
        <topology evidence="2">Multi-pass membrane protein</topology>
    </subcellularLocation>
</comment>
<evidence type="ECO:0000313" key="15">
    <source>
        <dbReference type="Proteomes" id="UP000010552"/>
    </source>
</evidence>
<feature type="transmembrane region" description="Helical" evidence="12">
    <location>
        <begin position="827"/>
        <end position="845"/>
    </location>
</feature>
<keyword evidence="7 11" id="KW-0297">G-protein coupled receptor</keyword>
<protein>
    <submittedName>
        <fullName evidence="14">Olfactory receptor 51G2</fullName>
    </submittedName>
</protein>
<evidence type="ECO:0000256" key="5">
    <source>
        <dbReference type="ARBA" id="ARBA00022725"/>
    </source>
</evidence>
<keyword evidence="5" id="KW-0552">Olfaction</keyword>
<feature type="transmembrane region" description="Helical" evidence="12">
    <location>
        <begin position="340"/>
        <end position="363"/>
    </location>
</feature>
<evidence type="ECO:0000313" key="14">
    <source>
        <dbReference type="EMBL" id="ELK09428.1"/>
    </source>
</evidence>
<keyword evidence="8 12" id="KW-0472">Membrane</keyword>
<feature type="transmembrane region" description="Helical" evidence="12">
    <location>
        <begin position="375"/>
        <end position="401"/>
    </location>
</feature>
<sequence>MHFILGKACYPGITLYVNSTNSIFSTFLVTGIPGLEAVHIWMSVPFCAMFFTTLVGNVTIMTVIWREQTLHVPMYFFLAMLAASDLGLSFFTFPTMLRIFWLDARELTFSACFTQMFFIHTFQDFESAVILAMAFDRYVAIACPLHYSSILTNSVIVKIGLAIVVRTLTIQMPLPILLRRLCFCHSNVLSHSYCLHPDIIKLSCSNTRINSIFGLFVLLSTMGLDFLLILFSYILILKTVLSIVSYGGRLKALNTCISHLCAVILFFTPMLCLSILHRFGPKLSSYIYVTMANMHFLIPPVMNPIVQVLPRVMAIPSNSNVSSFFFILMDLPGLEAAHCWTAIPICSTYVLSLLGNITIMYIIKSVPSLHTPMYLFLSMLSMADLGLSASTLPSMATVFLLGQRKVGHATCFMQLFFIHTFSVIESAVLLAMAFDRCVAIREPLGYSTILTTKRIGAIGLAIVTRSVALHLPLTLLLRRLKFQTLNALSHSYCVHPDVLRLASSSTLVNSGFGLFVMLSTLGVDAVLILLSYVLILKTVLSIASNAERLKAFNTCISHICAVLLFYTPLVSLSMIHRFGKKKLPAQVYMLLSYLHFLVPPMLNPIVYSVKTKEIRVIMSDFNHTSASFFLTGLPGLEAVHAWLCIPLCAVYVASLGGNSLILWVVKSEPSLHQPMYYFLSMLAVTDLGLSASTLPTMLTVYMLGLRKVAMDVCLAQLFFIHTFSIMESSVLLTMAFDRVVAISNPLRYGTILTSPRIASLGLAIMVRSVSLHIPAPIMLKKLPYCRNHQLSHSYCLHPDVMKLACADTHINSAYGLFVVLSTLGMDAVLIVLSYGLIFHTVLSIASKAERLKALNTCVSHICAVLLFYTPMIGLSMIHRFGRQASPCSRVLLSYLHFLTPPVLNPVVYTIKTKQIRLRMLRLFRSGGAGIGDTQGH</sequence>
<accession>L5KG25</accession>
<keyword evidence="9 11" id="KW-0675">Receptor</keyword>
<dbReference type="Proteomes" id="UP000010552">
    <property type="component" value="Unassembled WGS sequence"/>
</dbReference>
<dbReference type="CDD" id="cd15222">
    <property type="entry name" value="7tmA_OR51-like"/>
    <property type="match status" value="3"/>
</dbReference>
<dbReference type="Pfam" id="PF13853">
    <property type="entry name" value="7tm_4"/>
    <property type="match status" value="3"/>
</dbReference>
<comment type="function">
    <text evidence="1">Putative odorant or sperm cell receptor.</text>
</comment>
<feature type="transmembrane region" description="Helical" evidence="12">
    <location>
        <begin position="76"/>
        <end position="101"/>
    </location>
</feature>
<feature type="transmembrane region" description="Helical" evidence="12">
    <location>
        <begin position="890"/>
        <end position="910"/>
    </location>
</feature>
<evidence type="ECO:0000259" key="13">
    <source>
        <dbReference type="PROSITE" id="PS50262"/>
    </source>
</evidence>
<feature type="transmembrane region" description="Helical" evidence="12">
    <location>
        <begin position="212"/>
        <end position="237"/>
    </location>
</feature>
<reference evidence="15" key="1">
    <citation type="journal article" date="2013" name="Science">
        <title>Comparative analysis of bat genomes provides insight into the evolution of flight and immunity.</title>
        <authorList>
            <person name="Zhang G."/>
            <person name="Cowled C."/>
            <person name="Shi Z."/>
            <person name="Huang Z."/>
            <person name="Bishop-Lilly K.A."/>
            <person name="Fang X."/>
            <person name="Wynne J.W."/>
            <person name="Xiong Z."/>
            <person name="Baker M.L."/>
            <person name="Zhao W."/>
            <person name="Tachedjian M."/>
            <person name="Zhu Y."/>
            <person name="Zhou P."/>
            <person name="Jiang X."/>
            <person name="Ng J."/>
            <person name="Yang L."/>
            <person name="Wu L."/>
            <person name="Xiao J."/>
            <person name="Feng Y."/>
            <person name="Chen Y."/>
            <person name="Sun X."/>
            <person name="Zhang Y."/>
            <person name="Marsh G.A."/>
            <person name="Crameri G."/>
            <person name="Broder C.C."/>
            <person name="Frey K.G."/>
            <person name="Wang L.F."/>
            <person name="Wang J."/>
        </authorList>
    </citation>
    <scope>NUCLEOTIDE SEQUENCE [LARGE SCALE GENOMIC DNA]</scope>
</reference>
<feature type="transmembrane region" description="Helical" evidence="12">
    <location>
        <begin position="587"/>
        <end position="609"/>
    </location>
</feature>
<evidence type="ECO:0000256" key="11">
    <source>
        <dbReference type="RuleBase" id="RU000688"/>
    </source>
</evidence>
<evidence type="ECO:0000256" key="12">
    <source>
        <dbReference type="SAM" id="Phobius"/>
    </source>
</evidence>
<organism evidence="14 15">
    <name type="scientific">Pteropus alecto</name>
    <name type="common">Black flying fox</name>
    <dbReference type="NCBI Taxonomy" id="9402"/>
    <lineage>
        <taxon>Eukaryota</taxon>
        <taxon>Metazoa</taxon>
        <taxon>Chordata</taxon>
        <taxon>Craniata</taxon>
        <taxon>Vertebrata</taxon>
        <taxon>Euteleostomi</taxon>
        <taxon>Mammalia</taxon>
        <taxon>Eutheria</taxon>
        <taxon>Laurasiatheria</taxon>
        <taxon>Chiroptera</taxon>
        <taxon>Yinpterochiroptera</taxon>
        <taxon>Pteropodoidea</taxon>
        <taxon>Pteropodidae</taxon>
        <taxon>Pteropodinae</taxon>
        <taxon>Pteropus</taxon>
    </lineage>
</organism>
<keyword evidence="15" id="KW-1185">Reference proteome</keyword>
<name>L5KG25_PTEAL</name>
<dbReference type="SUPFAM" id="SSF81321">
    <property type="entry name" value="Family A G protein-coupled receptor-like"/>
    <property type="match status" value="3"/>
</dbReference>
<feature type="domain" description="G-protein coupled receptors family 1 profile" evidence="13">
    <location>
        <begin position="355"/>
        <end position="607"/>
    </location>
</feature>
<proteinExistence type="inferred from homology"/>
<evidence type="ECO:0000256" key="7">
    <source>
        <dbReference type="ARBA" id="ARBA00023040"/>
    </source>
</evidence>
<feature type="transmembrane region" description="Helical" evidence="12">
    <location>
        <begin position="857"/>
        <end position="878"/>
    </location>
</feature>
<evidence type="ECO:0000256" key="6">
    <source>
        <dbReference type="ARBA" id="ARBA00022989"/>
    </source>
</evidence>